<evidence type="ECO:0000313" key="4">
    <source>
        <dbReference type="Proteomes" id="UP000019116"/>
    </source>
</evidence>
<proteinExistence type="predicted"/>
<dbReference type="Pfam" id="PF13968">
    <property type="entry name" value="DUF4220"/>
    <property type="match status" value="1"/>
</dbReference>
<reference evidence="3" key="2">
    <citation type="submission" date="2018-10" db="UniProtKB">
        <authorList>
            <consortium name="EnsemblPlants"/>
        </authorList>
    </citation>
    <scope>IDENTIFICATION</scope>
</reference>
<sequence length="724" mass="82362">MAGGPLDFWINWASQIGVLVSLGCQIILHLSANVRRWSGSFLPRVPLWLAYQLADTTATYAAGQLLYSSSTPQDHQLVAFWAPFLLLHLGGPDNITAYALEDNKFWGRHLLSFLVQVAGATYVFYKHIVGGEIFFTLAATLVLVVGVAKYFERTCALRSANFSSLQSSFKAQARDKHHKHFYIEHQDWYNDLEDELVLQRAHSLFHICKRGIVDSVVEVDPDGPTEVESQEKEIIRGLRGNPEQMWRVMEMELSLMYDILYTKAGVIHSMVGYCIRVMSPLAIATSIVLFQLSGKDSYSQLDVDITYTLLGGALVLEMKSLLGALGSSWALAFLCSTRWDWLRHSVLCTGRWHQVRRSVISFRRSWPGKIIMKGSSREWSGTMGQHNMLRFRAGQVDPMSRRLGNLFKMLRLGEQWDRRYYSCTVVVPENVMKCAQKVGIWVSRGDINTMGVLRHNWGESAPANRIYPGLYKKLEEYHGVDFHESVICWHIATDLILAKEEKEKEHFAADKHVQTVRALSNYMMFLLVNRPYMLPGLPHNWLYKQTCTNLDKICDDYDLVGSLGDSLWTVLKKLLGLHHHRVLESSGLEKKLADDILELRKGHTGSGSETPRLLYARNIANIILDSEVVDDKVRLLLDLWVDFLAYAANRCIRESHAQKLSTGGELVTIVWLILEHLRYLKEDPNQQHGHGESTRQYERKLEITALIDYALTAAEITASSILGH</sequence>
<dbReference type="Pfam" id="PF04578">
    <property type="entry name" value="DUF594"/>
    <property type="match status" value="1"/>
</dbReference>
<evidence type="ECO:0000259" key="2">
    <source>
        <dbReference type="Pfam" id="PF13968"/>
    </source>
</evidence>
<reference evidence="3" key="1">
    <citation type="submission" date="2018-08" db="EMBL/GenBank/DDBJ databases">
        <authorList>
            <person name="Rossello M."/>
        </authorList>
    </citation>
    <scope>NUCLEOTIDE SEQUENCE [LARGE SCALE GENOMIC DNA]</scope>
    <source>
        <strain evidence="3">cv. Chinese Spring</strain>
    </source>
</reference>
<feature type="transmembrane region" description="Helical" evidence="1">
    <location>
        <begin position="133"/>
        <end position="151"/>
    </location>
</feature>
<dbReference type="Gramene" id="TraesCS2A02G021300.1">
    <property type="protein sequence ID" value="TraesCS2A02G021300.1"/>
    <property type="gene ID" value="TraesCS2A02G021300"/>
</dbReference>
<feature type="domain" description="DUF4220" evidence="2">
    <location>
        <begin position="48"/>
        <end position="390"/>
    </location>
</feature>
<dbReference type="Gramene" id="TraesWEE_scaffold_044716_01G000100.1">
    <property type="protein sequence ID" value="TraesWEE_scaffold_044716_01G000100.1"/>
    <property type="gene ID" value="TraesWEE_scaffold_044716_01G000100"/>
</dbReference>
<feature type="transmembrane region" description="Helical" evidence="1">
    <location>
        <begin position="110"/>
        <end position="127"/>
    </location>
</feature>
<dbReference type="OrthoDB" id="625425at2759"/>
<keyword evidence="1" id="KW-0472">Membrane</keyword>
<dbReference type="OMA" id="MATEMCY"/>
<dbReference type="InterPro" id="IPR007658">
    <property type="entry name" value="DUF594"/>
</dbReference>
<dbReference type="PANTHER" id="PTHR31325">
    <property type="entry name" value="OS01G0798800 PROTEIN-RELATED"/>
    <property type="match status" value="1"/>
</dbReference>
<organism evidence="3">
    <name type="scientific">Triticum aestivum</name>
    <name type="common">Wheat</name>
    <dbReference type="NCBI Taxonomy" id="4565"/>
    <lineage>
        <taxon>Eukaryota</taxon>
        <taxon>Viridiplantae</taxon>
        <taxon>Streptophyta</taxon>
        <taxon>Embryophyta</taxon>
        <taxon>Tracheophyta</taxon>
        <taxon>Spermatophyta</taxon>
        <taxon>Magnoliopsida</taxon>
        <taxon>Liliopsida</taxon>
        <taxon>Poales</taxon>
        <taxon>Poaceae</taxon>
        <taxon>BOP clade</taxon>
        <taxon>Pooideae</taxon>
        <taxon>Triticodae</taxon>
        <taxon>Triticeae</taxon>
        <taxon>Triticinae</taxon>
        <taxon>Triticum</taxon>
    </lineage>
</organism>
<accession>A0A3B6APN0</accession>
<dbReference type="AlphaFoldDB" id="A0A3B6APN0"/>
<keyword evidence="4" id="KW-1185">Reference proteome</keyword>
<dbReference type="Gramene" id="TraesCAD_scaffold_042717_01G000100.1">
    <property type="protein sequence ID" value="TraesCAD_scaffold_042717_01G000100.1"/>
    <property type="gene ID" value="TraesCAD_scaffold_042717_01G000100"/>
</dbReference>
<protein>
    <recommendedName>
        <fullName evidence="2">DUF4220 domain-containing protein</fullName>
    </recommendedName>
</protein>
<dbReference type="InterPro" id="IPR025315">
    <property type="entry name" value="DUF4220"/>
</dbReference>
<feature type="transmembrane region" description="Helical" evidence="1">
    <location>
        <begin position="12"/>
        <end position="32"/>
    </location>
</feature>
<dbReference type="Proteomes" id="UP000019116">
    <property type="component" value="Chromosome 2A"/>
</dbReference>
<feature type="transmembrane region" description="Helical" evidence="1">
    <location>
        <begin position="273"/>
        <end position="293"/>
    </location>
</feature>
<keyword evidence="1" id="KW-1133">Transmembrane helix</keyword>
<name>A0A3B6APN0_WHEAT</name>
<dbReference type="Gramene" id="TraesCLE_scaffold_038776_01G000100.1">
    <property type="protein sequence ID" value="TraesCLE_scaffold_038776_01G000100.1"/>
    <property type="gene ID" value="TraesCLE_scaffold_038776_01G000100"/>
</dbReference>
<dbReference type="EnsemblPlants" id="TraesCS2A02G021300.1">
    <property type="protein sequence ID" value="TraesCS2A02G021300.1"/>
    <property type="gene ID" value="TraesCS2A02G021300"/>
</dbReference>
<dbReference type="STRING" id="4565.A0A3B6APN0"/>
<evidence type="ECO:0000256" key="1">
    <source>
        <dbReference type="SAM" id="Phobius"/>
    </source>
</evidence>
<dbReference type="Gramene" id="TraesCS2A03G0045200.1">
    <property type="protein sequence ID" value="TraesCS2A03G0045200.1.CDS"/>
    <property type="gene ID" value="TraesCS2A03G0045200"/>
</dbReference>
<keyword evidence="1" id="KW-0812">Transmembrane</keyword>
<evidence type="ECO:0000313" key="3">
    <source>
        <dbReference type="EnsemblPlants" id="TraesCS2A02G021300.1"/>
    </source>
</evidence>